<keyword evidence="3" id="KW-0012">Acyltransferase</keyword>
<gene>
    <name evidence="4" type="ORF">LPB3_05385</name>
</gene>
<keyword evidence="1" id="KW-0808">Transferase</keyword>
<dbReference type="Proteomes" id="UP000092584">
    <property type="component" value="Unassembled WGS sequence"/>
</dbReference>
<dbReference type="SUPFAM" id="SSF51161">
    <property type="entry name" value="Trimeric LpxA-like enzymes"/>
    <property type="match status" value="1"/>
</dbReference>
<proteinExistence type="predicted"/>
<dbReference type="KEGG" id="pob:LPB03_07105"/>
<evidence type="ECO:0000256" key="3">
    <source>
        <dbReference type="ARBA" id="ARBA00023315"/>
    </source>
</evidence>
<dbReference type="AlphaFoldDB" id="A0A1B8TYS9"/>
<dbReference type="GO" id="GO:0016746">
    <property type="term" value="F:acyltransferase activity"/>
    <property type="evidence" value="ECO:0007669"/>
    <property type="project" value="UniProtKB-KW"/>
</dbReference>
<evidence type="ECO:0000256" key="1">
    <source>
        <dbReference type="ARBA" id="ARBA00022679"/>
    </source>
</evidence>
<evidence type="ECO:0000256" key="2">
    <source>
        <dbReference type="ARBA" id="ARBA00022737"/>
    </source>
</evidence>
<evidence type="ECO:0000313" key="4">
    <source>
        <dbReference type="EMBL" id="OBY64827.1"/>
    </source>
</evidence>
<dbReference type="InterPro" id="IPR011004">
    <property type="entry name" value="Trimer_LpxA-like_sf"/>
</dbReference>
<dbReference type="Gene3D" id="2.160.10.10">
    <property type="entry name" value="Hexapeptide repeat proteins"/>
    <property type="match status" value="1"/>
</dbReference>
<organism evidence="4 5">
    <name type="scientific">Polaribacter vadi</name>
    <dbReference type="NCBI Taxonomy" id="1774273"/>
    <lineage>
        <taxon>Bacteria</taxon>
        <taxon>Pseudomonadati</taxon>
        <taxon>Bacteroidota</taxon>
        <taxon>Flavobacteriia</taxon>
        <taxon>Flavobacteriales</taxon>
        <taxon>Flavobacteriaceae</taxon>
    </lineage>
</organism>
<dbReference type="Pfam" id="PF00132">
    <property type="entry name" value="Hexapep"/>
    <property type="match status" value="1"/>
</dbReference>
<dbReference type="PROSITE" id="PS00101">
    <property type="entry name" value="HEXAPEP_TRANSFERASES"/>
    <property type="match status" value="1"/>
</dbReference>
<comment type="caution">
    <text evidence="4">The sequence shown here is derived from an EMBL/GenBank/DDBJ whole genome shotgun (WGS) entry which is preliminary data.</text>
</comment>
<keyword evidence="2" id="KW-0677">Repeat</keyword>
<accession>A0A1B8TYS9</accession>
<dbReference type="STRING" id="1774273.LPB03_07105"/>
<dbReference type="InterPro" id="IPR018357">
    <property type="entry name" value="Hexapep_transf_CS"/>
</dbReference>
<evidence type="ECO:0008006" key="6">
    <source>
        <dbReference type="Google" id="ProtNLM"/>
    </source>
</evidence>
<name>A0A1B8TYS9_9FLAO</name>
<evidence type="ECO:0000313" key="5">
    <source>
        <dbReference type="Proteomes" id="UP000092584"/>
    </source>
</evidence>
<dbReference type="InterPro" id="IPR051159">
    <property type="entry name" value="Hexapeptide_acetyltransf"/>
</dbReference>
<sequence length="183" mass="20124">MLTIMFKIVAETYLLISRKFKALKAHFQKMVFAECGENVYVGYDCEFTYSNIILGNKIYIGSHASFIAAISKIIVGNNVMFGPHVTIRGGNHRIDVIGKFMIDVKDKLPENDLDVIIGDDVWVGCNATILKGIIIGKGAVVAAGAVVTRSVPPYAIVGGNPAKIIKYRFTESQILIHENTLYN</sequence>
<dbReference type="InterPro" id="IPR001451">
    <property type="entry name" value="Hexapep"/>
</dbReference>
<reference evidence="5" key="1">
    <citation type="submission" date="2016-02" db="EMBL/GenBank/DDBJ databases">
        <authorList>
            <person name="Shin S.-K."/>
            <person name="Yi H."/>
            <person name="Kim E."/>
        </authorList>
    </citation>
    <scope>NUCLEOTIDE SEQUENCE [LARGE SCALE GENOMIC DNA]</scope>
    <source>
        <strain evidence="5">LPB0003</strain>
    </source>
</reference>
<protein>
    <recommendedName>
        <fullName evidence="6">Acetyltransferase</fullName>
    </recommendedName>
</protein>
<keyword evidence="5" id="KW-1185">Reference proteome</keyword>
<dbReference type="PANTHER" id="PTHR23416">
    <property type="entry name" value="SIALIC ACID SYNTHASE-RELATED"/>
    <property type="match status" value="1"/>
</dbReference>
<dbReference type="EMBL" id="LSFM01000021">
    <property type="protein sequence ID" value="OBY64827.1"/>
    <property type="molecule type" value="Genomic_DNA"/>
</dbReference>